<dbReference type="Proteomes" id="UP001500730">
    <property type="component" value="Unassembled WGS sequence"/>
</dbReference>
<feature type="compositionally biased region" description="Pro residues" evidence="2">
    <location>
        <begin position="15"/>
        <end position="26"/>
    </location>
</feature>
<keyword evidence="3" id="KW-0812">Transmembrane</keyword>
<feature type="transmembrane region" description="Helical" evidence="3">
    <location>
        <begin position="39"/>
        <end position="59"/>
    </location>
</feature>
<dbReference type="RefSeq" id="WP_344252793.1">
    <property type="nucleotide sequence ID" value="NZ_BAAARE010000002.1"/>
</dbReference>
<feature type="compositionally biased region" description="Polar residues" evidence="2">
    <location>
        <begin position="1"/>
        <end position="14"/>
    </location>
</feature>
<protein>
    <submittedName>
        <fullName evidence="5">DUF4352 domain-containing protein</fullName>
    </submittedName>
</protein>
<keyword evidence="3" id="KW-1133">Transmembrane helix</keyword>
<keyword evidence="6" id="KW-1185">Reference proteome</keyword>
<feature type="domain" description="DUF4352" evidence="4">
    <location>
        <begin position="89"/>
        <end position="211"/>
    </location>
</feature>
<comment type="caution">
    <text evidence="5">The sequence shown here is derived from an EMBL/GenBank/DDBJ whole genome shotgun (WGS) entry which is preliminary data.</text>
</comment>
<evidence type="ECO:0000256" key="2">
    <source>
        <dbReference type="SAM" id="MobiDB-lite"/>
    </source>
</evidence>
<organism evidence="5 6">
    <name type="scientific">Terrabacter carboxydivorans</name>
    <dbReference type="NCBI Taxonomy" id="619730"/>
    <lineage>
        <taxon>Bacteria</taxon>
        <taxon>Bacillati</taxon>
        <taxon>Actinomycetota</taxon>
        <taxon>Actinomycetes</taxon>
        <taxon>Micrococcales</taxon>
        <taxon>Intrasporangiaceae</taxon>
        <taxon>Terrabacter</taxon>
    </lineage>
</organism>
<accession>A0ABN3KT95</accession>
<dbReference type="Gene3D" id="2.60.40.1240">
    <property type="match status" value="1"/>
</dbReference>
<dbReference type="InterPro" id="IPR029051">
    <property type="entry name" value="DUF4352"/>
</dbReference>
<dbReference type="Pfam" id="PF11611">
    <property type="entry name" value="DUF4352"/>
    <property type="match status" value="1"/>
</dbReference>
<keyword evidence="1" id="KW-0732">Signal</keyword>
<evidence type="ECO:0000256" key="3">
    <source>
        <dbReference type="SAM" id="Phobius"/>
    </source>
</evidence>
<feature type="region of interest" description="Disordered" evidence="2">
    <location>
        <begin position="59"/>
        <end position="91"/>
    </location>
</feature>
<evidence type="ECO:0000259" key="4">
    <source>
        <dbReference type="Pfam" id="PF11611"/>
    </source>
</evidence>
<dbReference type="InterPro" id="IPR029050">
    <property type="entry name" value="Immunoprotect_excell_Ig-like"/>
</dbReference>
<sequence length="217" mass="22598">MSTNQPHDPTQQPIWQPPMVPAPPVPAPPGKSWFARHKIITGLLALVLIGIVASAVNGGGSGSPTNTSSGAAGGQAGDASAEDAPASAKVGQKVRDGQFEFTVTKVQKGVKSVGDQYLNEKAQGQFVLVNVTVSNIGDSAQTLSDSSQKVRDAKGREFSSDTAAAIYVKDNKVFLEEINPGNTVKGTLVFDMPKGTEPASIELHDSAFSDGVTVQLR</sequence>
<evidence type="ECO:0000256" key="1">
    <source>
        <dbReference type="ARBA" id="ARBA00022729"/>
    </source>
</evidence>
<reference evidence="5 6" key="1">
    <citation type="journal article" date="2019" name="Int. J. Syst. Evol. Microbiol.">
        <title>The Global Catalogue of Microorganisms (GCM) 10K type strain sequencing project: providing services to taxonomists for standard genome sequencing and annotation.</title>
        <authorList>
            <consortium name="The Broad Institute Genomics Platform"/>
            <consortium name="The Broad Institute Genome Sequencing Center for Infectious Disease"/>
            <person name="Wu L."/>
            <person name="Ma J."/>
        </authorList>
    </citation>
    <scope>NUCLEOTIDE SEQUENCE [LARGE SCALE GENOMIC DNA]</scope>
    <source>
        <strain evidence="5 6">JCM 16259</strain>
    </source>
</reference>
<feature type="region of interest" description="Disordered" evidence="2">
    <location>
        <begin position="1"/>
        <end position="26"/>
    </location>
</feature>
<keyword evidence="3" id="KW-0472">Membrane</keyword>
<dbReference type="EMBL" id="BAAARE010000002">
    <property type="protein sequence ID" value="GAA2471383.1"/>
    <property type="molecule type" value="Genomic_DNA"/>
</dbReference>
<gene>
    <name evidence="5" type="ORF">GCM10009858_05930</name>
</gene>
<proteinExistence type="predicted"/>
<evidence type="ECO:0000313" key="5">
    <source>
        <dbReference type="EMBL" id="GAA2471383.1"/>
    </source>
</evidence>
<evidence type="ECO:0000313" key="6">
    <source>
        <dbReference type="Proteomes" id="UP001500730"/>
    </source>
</evidence>
<name>A0ABN3KT95_9MICO</name>